<evidence type="ECO:0000256" key="3">
    <source>
        <dbReference type="ARBA" id="ARBA00022989"/>
    </source>
</evidence>
<dbReference type="InterPro" id="IPR011527">
    <property type="entry name" value="ABC1_TM_dom"/>
</dbReference>
<evidence type="ECO:0000256" key="2">
    <source>
        <dbReference type="ARBA" id="ARBA00022692"/>
    </source>
</evidence>
<reference evidence="8 9" key="1">
    <citation type="submission" date="2023-12" db="EMBL/GenBank/DDBJ databases">
        <title>A high-quality genome assembly for Dillenia turbinata (Dilleniales).</title>
        <authorList>
            <person name="Chanderbali A."/>
        </authorList>
    </citation>
    <scope>NUCLEOTIDE SEQUENCE [LARGE SCALE GENOMIC DNA]</scope>
    <source>
        <strain evidence="8">LSX21</strain>
        <tissue evidence="8">Leaf</tissue>
    </source>
</reference>
<sequence>MAAFVTLWQLATVELPFIVLLVVPGLMYGRAQMSSARKMGKEYSRGGIVAEQAISSISTVYSFVVENQLIRSLGNAMTNIKYLSDACSAIKHIMEVITAVASIDSYNMDGEILQNVSVQTEFRHVEFAYPSRPESTILRDFCLSIPAGKTAALIGSTGSGKSAIISLTQRHSPINKLQLKWLRSLMALVSQEPISFGGSIKDNILLGEEDATTDEVIKEAKASNAHHFVSELPQGYETQATSALDSESEGAVQEALNEAMICCTISSLLTASPPSKTTTSLPFSGMTRSWKWDQTRS</sequence>
<keyword evidence="8" id="KW-0547">Nucleotide-binding</keyword>
<dbReference type="GO" id="GO:0140359">
    <property type="term" value="F:ABC-type transporter activity"/>
    <property type="evidence" value="ECO:0007669"/>
    <property type="project" value="InterPro"/>
</dbReference>
<dbReference type="InterPro" id="IPR039421">
    <property type="entry name" value="Type_1_exporter"/>
</dbReference>
<dbReference type="Gene3D" id="1.20.1560.10">
    <property type="entry name" value="ABC transporter type 1, transmembrane domain"/>
    <property type="match status" value="2"/>
</dbReference>
<comment type="caution">
    <text evidence="8">The sequence shown here is derived from an EMBL/GenBank/DDBJ whole genome shotgun (WGS) entry which is preliminary data.</text>
</comment>
<evidence type="ECO:0000313" key="9">
    <source>
        <dbReference type="Proteomes" id="UP001370490"/>
    </source>
</evidence>
<dbReference type="PROSITE" id="PS50929">
    <property type="entry name" value="ABC_TM1F"/>
    <property type="match status" value="1"/>
</dbReference>
<dbReference type="GO" id="GO:0005886">
    <property type="term" value="C:plasma membrane"/>
    <property type="evidence" value="ECO:0007669"/>
    <property type="project" value="TreeGrafter"/>
</dbReference>
<keyword evidence="3 6" id="KW-1133">Transmembrane helix</keyword>
<dbReference type="SUPFAM" id="SSF52540">
    <property type="entry name" value="P-loop containing nucleoside triphosphate hydrolases"/>
    <property type="match status" value="1"/>
</dbReference>
<evidence type="ECO:0000313" key="8">
    <source>
        <dbReference type="EMBL" id="KAK6921815.1"/>
    </source>
</evidence>
<dbReference type="AlphaFoldDB" id="A0AAN8UU05"/>
<evidence type="ECO:0000259" key="7">
    <source>
        <dbReference type="PROSITE" id="PS50929"/>
    </source>
</evidence>
<evidence type="ECO:0000256" key="4">
    <source>
        <dbReference type="ARBA" id="ARBA00023136"/>
    </source>
</evidence>
<accession>A0AAN8UU05</accession>
<dbReference type="SUPFAM" id="SSF90123">
    <property type="entry name" value="ABC transporter transmembrane region"/>
    <property type="match status" value="1"/>
</dbReference>
<feature type="domain" description="ABC transmembrane type-1" evidence="7">
    <location>
        <begin position="1"/>
        <end position="79"/>
    </location>
</feature>
<dbReference type="InterPro" id="IPR027417">
    <property type="entry name" value="P-loop_NTPase"/>
</dbReference>
<protein>
    <submittedName>
        <fullName evidence="8">ABC transporter-like, ATP-binding domain</fullName>
    </submittedName>
</protein>
<name>A0AAN8UU05_9MAGN</name>
<evidence type="ECO:0000256" key="1">
    <source>
        <dbReference type="ARBA" id="ARBA00004141"/>
    </source>
</evidence>
<gene>
    <name evidence="8" type="ORF">RJ641_012322</name>
</gene>
<evidence type="ECO:0000256" key="6">
    <source>
        <dbReference type="SAM" id="Phobius"/>
    </source>
</evidence>
<keyword evidence="8" id="KW-0067">ATP-binding</keyword>
<dbReference type="EMBL" id="JBAMMX010000019">
    <property type="protein sequence ID" value="KAK6921815.1"/>
    <property type="molecule type" value="Genomic_DNA"/>
</dbReference>
<evidence type="ECO:0000256" key="5">
    <source>
        <dbReference type="SAM" id="MobiDB-lite"/>
    </source>
</evidence>
<comment type="subcellular location">
    <subcellularLocation>
        <location evidence="1">Membrane</location>
        <topology evidence="1">Multi-pass membrane protein</topology>
    </subcellularLocation>
</comment>
<proteinExistence type="predicted"/>
<dbReference type="PANTHER" id="PTHR24222">
    <property type="entry name" value="ABC TRANSPORTER B FAMILY"/>
    <property type="match status" value="1"/>
</dbReference>
<dbReference type="Pfam" id="PF00664">
    <property type="entry name" value="ABC_membrane"/>
    <property type="match status" value="1"/>
</dbReference>
<organism evidence="8 9">
    <name type="scientific">Dillenia turbinata</name>
    <dbReference type="NCBI Taxonomy" id="194707"/>
    <lineage>
        <taxon>Eukaryota</taxon>
        <taxon>Viridiplantae</taxon>
        <taxon>Streptophyta</taxon>
        <taxon>Embryophyta</taxon>
        <taxon>Tracheophyta</taxon>
        <taxon>Spermatophyta</taxon>
        <taxon>Magnoliopsida</taxon>
        <taxon>eudicotyledons</taxon>
        <taxon>Gunneridae</taxon>
        <taxon>Pentapetalae</taxon>
        <taxon>Dilleniales</taxon>
        <taxon>Dilleniaceae</taxon>
        <taxon>Dillenia</taxon>
    </lineage>
</organism>
<keyword evidence="2 6" id="KW-0812">Transmembrane</keyword>
<dbReference type="Proteomes" id="UP001370490">
    <property type="component" value="Unassembled WGS sequence"/>
</dbReference>
<dbReference type="Gene3D" id="3.40.50.300">
    <property type="entry name" value="P-loop containing nucleotide triphosphate hydrolases"/>
    <property type="match status" value="1"/>
</dbReference>
<dbReference type="GO" id="GO:0005524">
    <property type="term" value="F:ATP binding"/>
    <property type="evidence" value="ECO:0007669"/>
    <property type="project" value="UniProtKB-KW"/>
</dbReference>
<feature type="transmembrane region" description="Helical" evidence="6">
    <location>
        <begin position="6"/>
        <end position="29"/>
    </location>
</feature>
<dbReference type="InterPro" id="IPR036640">
    <property type="entry name" value="ABC1_TM_sf"/>
</dbReference>
<keyword evidence="4 6" id="KW-0472">Membrane</keyword>
<dbReference type="PANTHER" id="PTHR24222:SF79">
    <property type="entry name" value="ATP BINDING CASSETTE SUBFAMILY B"/>
    <property type="match status" value="1"/>
</dbReference>
<keyword evidence="9" id="KW-1185">Reference proteome</keyword>
<feature type="region of interest" description="Disordered" evidence="5">
    <location>
        <begin position="274"/>
        <end position="297"/>
    </location>
</feature>